<reference evidence="1 2" key="1">
    <citation type="journal article" date="2019" name="Sci. Rep.">
        <title>Orb-weaving spider Araneus ventricosus genome elucidates the spidroin gene catalogue.</title>
        <authorList>
            <person name="Kono N."/>
            <person name="Nakamura H."/>
            <person name="Ohtoshi R."/>
            <person name="Moran D.A.P."/>
            <person name="Shinohara A."/>
            <person name="Yoshida Y."/>
            <person name="Fujiwara M."/>
            <person name="Mori M."/>
            <person name="Tomita M."/>
            <person name="Arakawa K."/>
        </authorList>
    </citation>
    <scope>NUCLEOTIDE SEQUENCE [LARGE SCALE GENOMIC DNA]</scope>
</reference>
<evidence type="ECO:0000313" key="2">
    <source>
        <dbReference type="Proteomes" id="UP000499080"/>
    </source>
</evidence>
<protein>
    <submittedName>
        <fullName evidence="1">Uncharacterized protein</fullName>
    </submittedName>
</protein>
<gene>
    <name evidence="1" type="ORF">AVEN_33840_1</name>
</gene>
<dbReference type="Proteomes" id="UP000499080">
    <property type="component" value="Unassembled WGS sequence"/>
</dbReference>
<comment type="caution">
    <text evidence="1">The sequence shown here is derived from an EMBL/GenBank/DDBJ whole genome shotgun (WGS) entry which is preliminary data.</text>
</comment>
<sequence length="105" mass="11824">MDSENFWVRWNFSWSSFDSLFDRVPVLYGPQTSCQGTKLSDFSVMSPLLTTVQQQFHVMIRRFCCMISSAAGNRGIDGSQRAPAQGVVSLYVYASRLLITLTLSD</sequence>
<dbReference type="EMBL" id="BGPR01003170">
    <property type="protein sequence ID" value="GBM84564.1"/>
    <property type="molecule type" value="Genomic_DNA"/>
</dbReference>
<organism evidence="1 2">
    <name type="scientific">Araneus ventricosus</name>
    <name type="common">Orbweaver spider</name>
    <name type="synonym">Epeira ventricosa</name>
    <dbReference type="NCBI Taxonomy" id="182803"/>
    <lineage>
        <taxon>Eukaryota</taxon>
        <taxon>Metazoa</taxon>
        <taxon>Ecdysozoa</taxon>
        <taxon>Arthropoda</taxon>
        <taxon>Chelicerata</taxon>
        <taxon>Arachnida</taxon>
        <taxon>Araneae</taxon>
        <taxon>Araneomorphae</taxon>
        <taxon>Entelegynae</taxon>
        <taxon>Araneoidea</taxon>
        <taxon>Araneidae</taxon>
        <taxon>Araneus</taxon>
    </lineage>
</organism>
<proteinExistence type="predicted"/>
<name>A0A4Y2J3U8_ARAVE</name>
<accession>A0A4Y2J3U8</accession>
<evidence type="ECO:0000313" key="1">
    <source>
        <dbReference type="EMBL" id="GBM84564.1"/>
    </source>
</evidence>
<dbReference type="AlphaFoldDB" id="A0A4Y2J3U8"/>
<keyword evidence="2" id="KW-1185">Reference proteome</keyword>